<comment type="caution">
    <text evidence="2">The sequence shown here is derived from an EMBL/GenBank/DDBJ whole genome shotgun (WGS) entry which is preliminary data.</text>
</comment>
<keyword evidence="3" id="KW-1185">Reference proteome</keyword>
<gene>
    <name evidence="2" type="ORF">LF1_21140</name>
</gene>
<dbReference type="OrthoDB" id="251278at2"/>
<dbReference type="EMBL" id="VRLW01000001">
    <property type="protein sequence ID" value="KAA1259580.1"/>
    <property type="molecule type" value="Genomic_DNA"/>
</dbReference>
<name>A0A5B1CIZ3_9BACT</name>
<sequence>MTNYSFTHLFRRLRHQAFSAWLLGGLLGGCFTLALSPQWAFAAETVDAQNTSNACVLLKNDNVIFGTAYQVGEYVVIRRGDQSELRLPRTAVACWAGSTADLYRYRVDHRLATGYDIHIQEAEWCLQNDLIDLAKSELQQAKEMMPSSPAVARLEERIRRITSPNRVSVPTVDNVMPVVHEQEPVATNVVHPQAISEFARSVQVTLLNRCGNCHATDTDRAWTIASPPGKTRASAEMTSQNMLATLPFIDSAQPLNSVLLTKALTAHGGAAASLGPRHAKAVYSLRRWLLLVGQSDQTQAAIELPAPTEFVSEDTAGPRWAASESEIAEPLPQDRDDRSSTPSRMPEVEDPFDPDLFNRQFHR</sequence>
<dbReference type="RefSeq" id="WP_068266406.1">
    <property type="nucleotide sequence ID" value="NZ_LWSK01000120.1"/>
</dbReference>
<evidence type="ECO:0000313" key="3">
    <source>
        <dbReference type="Proteomes" id="UP000322699"/>
    </source>
</evidence>
<reference evidence="2 3" key="1">
    <citation type="submission" date="2019-08" db="EMBL/GenBank/DDBJ databases">
        <title>Deep-cultivation of Planctomycetes and their phenomic and genomic characterization uncovers novel biology.</title>
        <authorList>
            <person name="Wiegand S."/>
            <person name="Jogler M."/>
            <person name="Boedeker C."/>
            <person name="Pinto D."/>
            <person name="Vollmers J."/>
            <person name="Rivas-Marin E."/>
            <person name="Kohn T."/>
            <person name="Peeters S.H."/>
            <person name="Heuer A."/>
            <person name="Rast P."/>
            <person name="Oberbeckmann S."/>
            <person name="Bunk B."/>
            <person name="Jeske O."/>
            <person name="Meyerdierks A."/>
            <person name="Storesund J.E."/>
            <person name="Kallscheuer N."/>
            <person name="Luecker S."/>
            <person name="Lage O.M."/>
            <person name="Pohl T."/>
            <person name="Merkel B.J."/>
            <person name="Hornburger P."/>
            <person name="Mueller R.-W."/>
            <person name="Bruemmer F."/>
            <person name="Labrenz M."/>
            <person name="Spormann A.M."/>
            <person name="Op Den Camp H."/>
            <person name="Overmann J."/>
            <person name="Amann R."/>
            <person name="Jetten M.S.M."/>
            <person name="Mascher T."/>
            <person name="Medema M.H."/>
            <person name="Devos D.P."/>
            <person name="Kaster A.-K."/>
            <person name="Ovreas L."/>
            <person name="Rohde M."/>
            <person name="Galperin M.Y."/>
            <person name="Jogler C."/>
        </authorList>
    </citation>
    <scope>NUCLEOTIDE SEQUENCE [LARGE SCALE GENOMIC DNA]</scope>
    <source>
        <strain evidence="2 3">LF1</strain>
    </source>
</reference>
<organism evidence="2 3">
    <name type="scientific">Rubripirellula obstinata</name>
    <dbReference type="NCBI Taxonomy" id="406547"/>
    <lineage>
        <taxon>Bacteria</taxon>
        <taxon>Pseudomonadati</taxon>
        <taxon>Planctomycetota</taxon>
        <taxon>Planctomycetia</taxon>
        <taxon>Pirellulales</taxon>
        <taxon>Pirellulaceae</taxon>
        <taxon>Rubripirellula</taxon>
    </lineage>
</organism>
<accession>A0A5B1CIZ3</accession>
<protein>
    <submittedName>
        <fullName evidence="2">Uncharacterized protein</fullName>
    </submittedName>
</protein>
<dbReference type="AlphaFoldDB" id="A0A5B1CIZ3"/>
<evidence type="ECO:0000313" key="2">
    <source>
        <dbReference type="EMBL" id="KAA1259580.1"/>
    </source>
</evidence>
<proteinExistence type="predicted"/>
<feature type="region of interest" description="Disordered" evidence="1">
    <location>
        <begin position="308"/>
        <end position="363"/>
    </location>
</feature>
<evidence type="ECO:0000256" key="1">
    <source>
        <dbReference type="SAM" id="MobiDB-lite"/>
    </source>
</evidence>
<dbReference type="Proteomes" id="UP000322699">
    <property type="component" value="Unassembled WGS sequence"/>
</dbReference>